<protein>
    <recommendedName>
        <fullName evidence="7">DNA-directed RNA polymerase subunit beta</fullName>
        <ecNumber evidence="7">2.7.7.6</ecNumber>
    </recommendedName>
    <alternativeName>
        <fullName evidence="7">PEP</fullName>
    </alternativeName>
    <alternativeName>
        <fullName evidence="7">Plastid-encoded RNA polymerase subunit beta</fullName>
        <shortName evidence="7">RNA polymerase subunit beta</shortName>
    </alternativeName>
</protein>
<evidence type="ECO:0000313" key="13">
    <source>
        <dbReference type="EMBL" id="AYQ93286.1"/>
    </source>
</evidence>
<dbReference type="GO" id="GO:0009507">
    <property type="term" value="C:chloroplast"/>
    <property type="evidence" value="ECO:0007669"/>
    <property type="project" value="UniProtKB-SubCell"/>
</dbReference>
<dbReference type="AlphaFoldDB" id="A0A3G3LKP3"/>
<dbReference type="InterPro" id="IPR007641">
    <property type="entry name" value="RNA_pol_Rpb2_7"/>
</dbReference>
<dbReference type="InterPro" id="IPR007120">
    <property type="entry name" value="DNA-dir_RNAP_su2_dom"/>
</dbReference>
<dbReference type="CDD" id="cd00653">
    <property type="entry name" value="RNA_pol_B_RPB2"/>
    <property type="match status" value="1"/>
</dbReference>
<evidence type="ECO:0000256" key="5">
    <source>
        <dbReference type="ARBA" id="ARBA00023163"/>
    </source>
</evidence>
<dbReference type="InterPro" id="IPR015712">
    <property type="entry name" value="DNA-dir_RNA_pol_su2"/>
</dbReference>
<dbReference type="Gene3D" id="2.40.270.10">
    <property type="entry name" value="DNA-directed RNA polymerase, subunit 2, domain 6"/>
    <property type="match status" value="1"/>
</dbReference>
<dbReference type="Pfam" id="PF00562">
    <property type="entry name" value="RNA_pol_Rpb2_6"/>
    <property type="match status" value="1"/>
</dbReference>
<dbReference type="InterPro" id="IPR010243">
    <property type="entry name" value="RNA_pol_bsu_bac"/>
</dbReference>
<evidence type="ECO:0000256" key="7">
    <source>
        <dbReference type="HAMAP-Rule" id="MF_01321"/>
    </source>
</evidence>
<geneLocation type="chloroplast" evidence="13"/>
<dbReference type="Gene3D" id="2.30.150.10">
    <property type="entry name" value="DNA-directed RNA polymerase, beta subunit, external 1 domain"/>
    <property type="match status" value="1"/>
</dbReference>
<organism evidence="13">
    <name type="scientific">Phacus inflexus</name>
    <dbReference type="NCBI Taxonomy" id="461210"/>
    <lineage>
        <taxon>Eukaryota</taxon>
        <taxon>Discoba</taxon>
        <taxon>Euglenozoa</taxon>
        <taxon>Euglenida</taxon>
        <taxon>Spirocuta</taxon>
        <taxon>Euglenophyceae</taxon>
        <taxon>Euglenales</taxon>
        <taxon>Phacaceae</taxon>
        <taxon>Phacus</taxon>
    </lineage>
</organism>
<dbReference type="HAMAP" id="MF_01321">
    <property type="entry name" value="RNApol_bact_RpoB"/>
    <property type="match status" value="1"/>
</dbReference>
<comment type="catalytic activity">
    <reaction evidence="6 7 9">
        <text>RNA(n) + a ribonucleoside 5'-triphosphate = RNA(n+1) + diphosphate</text>
        <dbReference type="Rhea" id="RHEA:21248"/>
        <dbReference type="Rhea" id="RHEA-COMP:14527"/>
        <dbReference type="Rhea" id="RHEA-COMP:17342"/>
        <dbReference type="ChEBI" id="CHEBI:33019"/>
        <dbReference type="ChEBI" id="CHEBI:61557"/>
        <dbReference type="ChEBI" id="CHEBI:140395"/>
        <dbReference type="EC" id="2.7.7.6"/>
    </reaction>
</comment>
<dbReference type="GO" id="GO:0006351">
    <property type="term" value="P:DNA-templated transcription"/>
    <property type="evidence" value="ECO:0007669"/>
    <property type="project" value="UniProtKB-UniRule"/>
</dbReference>
<feature type="domain" description="DNA-directed RNA polymerase subunit 2 hybrid-binding" evidence="10">
    <location>
        <begin position="606"/>
        <end position="973"/>
    </location>
</feature>
<dbReference type="Pfam" id="PF04565">
    <property type="entry name" value="RNA_pol_Rpb2_3"/>
    <property type="match status" value="1"/>
</dbReference>
<dbReference type="EMBL" id="MH898667">
    <property type="protein sequence ID" value="AYQ93286.1"/>
    <property type="molecule type" value="Genomic_DNA"/>
</dbReference>
<feature type="domain" description="RNA polymerase Rpb2" evidence="11">
    <location>
        <begin position="975"/>
        <end position="1049"/>
    </location>
</feature>
<dbReference type="PROSITE" id="PS01166">
    <property type="entry name" value="RNA_POL_BETA"/>
    <property type="match status" value="1"/>
</dbReference>
<keyword evidence="2 7" id="KW-0240">DNA-directed RNA polymerase</keyword>
<evidence type="ECO:0000259" key="11">
    <source>
        <dbReference type="Pfam" id="PF04560"/>
    </source>
</evidence>
<dbReference type="GO" id="GO:0003899">
    <property type="term" value="F:DNA-directed RNA polymerase activity"/>
    <property type="evidence" value="ECO:0007669"/>
    <property type="project" value="UniProtKB-UniRule"/>
</dbReference>
<feature type="domain" description="RNA polymerase Rpb2" evidence="12">
    <location>
        <begin position="371"/>
        <end position="439"/>
    </location>
</feature>
<evidence type="ECO:0000259" key="10">
    <source>
        <dbReference type="Pfam" id="PF00562"/>
    </source>
</evidence>
<dbReference type="EC" id="2.7.7.6" evidence="7"/>
<dbReference type="PANTHER" id="PTHR20856">
    <property type="entry name" value="DNA-DIRECTED RNA POLYMERASE I SUBUNIT 2"/>
    <property type="match status" value="1"/>
</dbReference>
<dbReference type="InterPro" id="IPR007121">
    <property type="entry name" value="RNA_pol_bsu_CS"/>
</dbReference>
<evidence type="ECO:0000256" key="9">
    <source>
        <dbReference type="RuleBase" id="RU363031"/>
    </source>
</evidence>
<dbReference type="InterPro" id="IPR042107">
    <property type="entry name" value="DNA-dir_RNA_pol_bsu_ext_1_sf"/>
</dbReference>
<evidence type="ECO:0000256" key="2">
    <source>
        <dbReference type="ARBA" id="ARBA00022478"/>
    </source>
</evidence>
<evidence type="ECO:0000256" key="3">
    <source>
        <dbReference type="ARBA" id="ARBA00022679"/>
    </source>
</evidence>
<dbReference type="InterPro" id="IPR007645">
    <property type="entry name" value="RNA_pol_Rpb2_3"/>
</dbReference>
<evidence type="ECO:0000256" key="6">
    <source>
        <dbReference type="ARBA" id="ARBA00048552"/>
    </source>
</evidence>
<comment type="similarity">
    <text evidence="1 7 8">Belongs to the RNA polymerase beta chain family.</text>
</comment>
<dbReference type="GO" id="GO:0000428">
    <property type="term" value="C:DNA-directed RNA polymerase complex"/>
    <property type="evidence" value="ECO:0007669"/>
    <property type="project" value="UniProtKB-KW"/>
</dbReference>
<dbReference type="InterPro" id="IPR037034">
    <property type="entry name" value="RNA_pol_Rpb2_2_sf"/>
</dbReference>
<dbReference type="InterPro" id="IPR037033">
    <property type="entry name" value="DNA-dir_RNAP_su2_hyb_sf"/>
</dbReference>
<keyword evidence="5 7" id="KW-0804">Transcription</keyword>
<keyword evidence="13" id="KW-0150">Chloroplast</keyword>
<dbReference type="Gene3D" id="3.90.1100.10">
    <property type="match status" value="1"/>
</dbReference>
<comment type="function">
    <text evidence="7 9">DNA-dependent RNA polymerase catalyzes the transcription of DNA into RNA using the four ribonucleoside triphosphates as substrates.</text>
</comment>
<comment type="subunit">
    <text evidence="7 9">In plastids the minimal PEP RNA polymerase catalytic core is composed of four subunits: alpha, beta, beta', and beta''. When a (nuclear-encoded) sigma factor is associated with the core the holoenzyme is formed, which can initiate transcription.</text>
</comment>
<name>A0A3G3LKP3_9EUGL</name>
<dbReference type="Gene3D" id="2.40.50.100">
    <property type="match status" value="2"/>
</dbReference>
<gene>
    <name evidence="7" type="primary">rpoB</name>
</gene>
<evidence type="ECO:0000256" key="8">
    <source>
        <dbReference type="RuleBase" id="RU000434"/>
    </source>
</evidence>
<dbReference type="NCBIfam" id="NF001616">
    <property type="entry name" value="PRK00405.1"/>
    <property type="match status" value="1"/>
</dbReference>
<keyword evidence="4 7" id="KW-0548">Nucleotidyltransferase</keyword>
<keyword evidence="13" id="KW-0934">Plastid</keyword>
<sequence>MNKEKTINHPTNICTMQIESFKKFLKEEIITTLKSLNNINQSNFKIKADIQKVKYKRPKTSSQKCINTNKTYSIGIYVPFTIKYKKKIIIKNKYLFLAELPLITSEGTFIINGIKRIIINESVRNPGLYISIDKENSLSATIIPKLGTWTTIKSTKTNDLYIKFDNIKKKFPITTLLQSIGLSTKKVFSTINDKKTMLRLISKEKNMNTELALMKITKIMLKKGNNLKNSRRIIYNIFLNKNYYNLGEIARNQINKKLYSNEFLKRELILTPEDILGTLNYLINSRNNISNNNIDDIDDLKNKRIKLIGEIINNEVKISINELRKNIIKKLSKLEIQINKKKQKINIKGILNTKILTMPIQKFFNSSPLSQIAEETNPIAEITHKRKVTFLVSNSQSKKTSNLQIREIHPSHYGKICPIETTEGKNAGLVWSLAKETRINKYGFLETPFFKTIKKNIKEIIYLNSTKQINNFSVKKLNQRKNIKLLYPISNVQMISMGTSLIPYIEHNDANRALMGSNMQKQALCLLNKEIPILGTGTEKLIANISGSNIISKSSGIVKYASLKKVIIHEKLDTKCKLTQNKNIEKFTRSFLRKIKQKNFGITYKKYIKRTYFLKKEKKSNQSTYLHQIPVVEKQQWVKKGQILAEGWGTKNGNLSIGRNILIAYIPWKGYNFEDAIIINKKLVNENIFTSIHIKKYKTFLTKNETGEEKLSRNIPNITKRERNNIKKNGIIKKGTFIKENEILVGKIKKDKNIDPTTKLLELIFKKERIKDSSFRMTKRNKGTILDVKILKKKSISIIIYVVEKRKIQLGDKVSGRHGNKGIISKIVNPENMPYLQDGTIVDMILNPLGIPSRMNVGQVFECLIGLAGKNLKENYKLSSFNKSNKENSSLKILYQKLYETREKTKKKWIFDFNYPGKMKILNGRTGEIFKQNVTVGYAYMLKLIHLVKEKITARSLGSYSIITKQPLKGKAKQGGQRFGEMEVWAIEAFGCAYLLQELMTIKSDDTINRYKTLYALTEGEFLPKPQVPESFKVFILELQSLCFDISIYRKENDRNIF</sequence>
<reference evidence="13" key="1">
    <citation type="journal article" date="2018" name="Sci. Rep.">
        <title>Dynamic evolution of inverted repeats in Euglenophyta plastid genomes.</title>
        <authorList>
            <person name="Karnkowska A."/>
            <person name="Bennett M.S."/>
            <person name="Triemer R.E."/>
        </authorList>
    </citation>
    <scope>NUCLEOTIDE SEQUENCE</scope>
</reference>
<evidence type="ECO:0000256" key="4">
    <source>
        <dbReference type="ARBA" id="ARBA00022695"/>
    </source>
</evidence>
<dbReference type="Gene3D" id="3.90.1800.10">
    <property type="entry name" value="RNA polymerase alpha subunit dimerisation domain"/>
    <property type="match status" value="1"/>
</dbReference>
<dbReference type="SUPFAM" id="SSF64484">
    <property type="entry name" value="beta and beta-prime subunits of DNA dependent RNA-polymerase"/>
    <property type="match status" value="1"/>
</dbReference>
<dbReference type="GO" id="GO:0003677">
    <property type="term" value="F:DNA binding"/>
    <property type="evidence" value="ECO:0007669"/>
    <property type="project" value="UniProtKB-UniRule"/>
</dbReference>
<proteinExistence type="inferred from homology"/>
<dbReference type="Pfam" id="PF04560">
    <property type="entry name" value="RNA_pol_Rpb2_7"/>
    <property type="match status" value="1"/>
</dbReference>
<dbReference type="Gene3D" id="3.90.1110.10">
    <property type="entry name" value="RNA polymerase Rpb2, domain 2"/>
    <property type="match status" value="1"/>
</dbReference>
<dbReference type="GO" id="GO:0032549">
    <property type="term" value="F:ribonucleoside binding"/>
    <property type="evidence" value="ECO:0007669"/>
    <property type="project" value="InterPro"/>
</dbReference>
<comment type="subcellular location">
    <subcellularLocation>
        <location evidence="7">Plastid</location>
        <location evidence="7">Chloroplast</location>
    </subcellularLocation>
</comment>
<evidence type="ECO:0000256" key="1">
    <source>
        <dbReference type="ARBA" id="ARBA00006835"/>
    </source>
</evidence>
<dbReference type="Gene3D" id="2.40.50.150">
    <property type="match status" value="1"/>
</dbReference>
<accession>A0A3G3LKP3</accession>
<dbReference type="InterPro" id="IPR014724">
    <property type="entry name" value="RNA_pol_RPB2_OB-fold"/>
</dbReference>
<evidence type="ECO:0000259" key="12">
    <source>
        <dbReference type="Pfam" id="PF04565"/>
    </source>
</evidence>
<keyword evidence="3 7" id="KW-0808">Transferase</keyword>